<evidence type="ECO:0000313" key="2">
    <source>
        <dbReference type="EMBL" id="CAA9343400.1"/>
    </source>
</evidence>
<name>A0A6J4LVW5_9BACT</name>
<dbReference type="InterPro" id="IPR049389">
    <property type="entry name" value="TTHA0281-like"/>
</dbReference>
<reference evidence="2" key="1">
    <citation type="submission" date="2020-02" db="EMBL/GenBank/DDBJ databases">
        <authorList>
            <person name="Meier V. D."/>
        </authorList>
    </citation>
    <scope>NUCLEOTIDE SEQUENCE</scope>
    <source>
        <strain evidence="2">AVDCRST_MAG68</strain>
    </source>
</reference>
<keyword evidence="1" id="KW-0175">Coiled coil</keyword>
<protein>
    <recommendedName>
        <fullName evidence="3">HicB-like antitoxin of toxin-antitoxin system domain-containing protein</fullName>
    </recommendedName>
</protein>
<sequence>MEASYRAVIQQREGWWIGWIEELPGVNSQGETREELLENLRSALEEAVEMNRADARAAVQGALYKSVRVDVRT</sequence>
<dbReference type="EMBL" id="CADCTW010000150">
    <property type="protein sequence ID" value="CAA9343400.1"/>
    <property type="molecule type" value="Genomic_DNA"/>
</dbReference>
<proteinExistence type="predicted"/>
<dbReference type="PANTHER" id="PTHR34504:SF4">
    <property type="entry name" value="ANTITOXIN HICB"/>
    <property type="match status" value="1"/>
</dbReference>
<dbReference type="SUPFAM" id="SSF143100">
    <property type="entry name" value="TTHA1013/TTHA0281-like"/>
    <property type="match status" value="1"/>
</dbReference>
<accession>A0A6J4LVW5</accession>
<evidence type="ECO:0000256" key="1">
    <source>
        <dbReference type="SAM" id="Coils"/>
    </source>
</evidence>
<dbReference type="InterPro" id="IPR035069">
    <property type="entry name" value="TTHA1013/TTHA0281-like"/>
</dbReference>
<dbReference type="InterPro" id="IPR051404">
    <property type="entry name" value="TA_system_antitoxin"/>
</dbReference>
<dbReference type="PANTHER" id="PTHR34504">
    <property type="entry name" value="ANTITOXIN HICB"/>
    <property type="match status" value="1"/>
</dbReference>
<organism evidence="2">
    <name type="scientific">uncultured Gemmatimonadota bacterium</name>
    <dbReference type="NCBI Taxonomy" id="203437"/>
    <lineage>
        <taxon>Bacteria</taxon>
        <taxon>Pseudomonadati</taxon>
        <taxon>Gemmatimonadota</taxon>
        <taxon>environmental samples</taxon>
    </lineage>
</organism>
<dbReference type="AlphaFoldDB" id="A0A6J4LVW5"/>
<feature type="coiled-coil region" evidence="1">
    <location>
        <begin position="26"/>
        <end position="53"/>
    </location>
</feature>
<dbReference type="Pfam" id="PF21748">
    <property type="entry name" value="UPF0150"/>
    <property type="match status" value="1"/>
</dbReference>
<gene>
    <name evidence="2" type="ORF">AVDCRST_MAG68-3166</name>
</gene>
<dbReference type="Gene3D" id="3.30.160.250">
    <property type="match status" value="1"/>
</dbReference>
<evidence type="ECO:0008006" key="3">
    <source>
        <dbReference type="Google" id="ProtNLM"/>
    </source>
</evidence>